<name>A0AA41QIG0_9HYPH</name>
<dbReference type="NCBIfam" id="NF041756">
    <property type="entry name" value="EfeU"/>
    <property type="match status" value="1"/>
</dbReference>
<evidence type="ECO:0000313" key="8">
    <source>
        <dbReference type="Proteomes" id="UP001156140"/>
    </source>
</evidence>
<dbReference type="PANTHER" id="PTHR31632:SF2">
    <property type="entry name" value="PLASMA MEMBRANE IRON PERMEASE"/>
    <property type="match status" value="1"/>
</dbReference>
<evidence type="ECO:0000256" key="5">
    <source>
        <dbReference type="ARBA" id="ARBA00023136"/>
    </source>
</evidence>
<comment type="subcellular location">
    <subcellularLocation>
        <location evidence="1">Membrane</location>
        <topology evidence="1">Multi-pass membrane protein</topology>
    </subcellularLocation>
</comment>
<feature type="transmembrane region" description="Helical" evidence="6">
    <location>
        <begin position="70"/>
        <end position="90"/>
    </location>
</feature>
<accession>A0AA41QIG0</accession>
<dbReference type="EMBL" id="JALAZD010000001">
    <property type="protein sequence ID" value="MCI0125392.1"/>
    <property type="molecule type" value="Genomic_DNA"/>
</dbReference>
<dbReference type="Proteomes" id="UP001156140">
    <property type="component" value="Unassembled WGS sequence"/>
</dbReference>
<reference evidence="7" key="1">
    <citation type="submission" date="2022-03" db="EMBL/GenBank/DDBJ databases">
        <title>The complete genome sequence of a Methyloterrigena soli.</title>
        <authorList>
            <person name="Zi Z."/>
        </authorList>
    </citation>
    <scope>NUCLEOTIDE SEQUENCE</scope>
    <source>
        <strain evidence="7">M48</strain>
    </source>
</reference>
<evidence type="ECO:0000256" key="1">
    <source>
        <dbReference type="ARBA" id="ARBA00004141"/>
    </source>
</evidence>
<dbReference type="Pfam" id="PF03239">
    <property type="entry name" value="FTR1"/>
    <property type="match status" value="1"/>
</dbReference>
<evidence type="ECO:0000313" key="7">
    <source>
        <dbReference type="EMBL" id="MCI0125392.1"/>
    </source>
</evidence>
<organism evidence="7 8">
    <name type="scientific">Paradevosia shaoguanensis</name>
    <dbReference type="NCBI Taxonomy" id="1335043"/>
    <lineage>
        <taxon>Bacteria</taxon>
        <taxon>Pseudomonadati</taxon>
        <taxon>Pseudomonadota</taxon>
        <taxon>Alphaproteobacteria</taxon>
        <taxon>Hyphomicrobiales</taxon>
        <taxon>Devosiaceae</taxon>
        <taxon>Paradevosia</taxon>
    </lineage>
</organism>
<keyword evidence="3 6" id="KW-0812">Transmembrane</keyword>
<comment type="caution">
    <text evidence="7">The sequence shown here is derived from an EMBL/GenBank/DDBJ whole genome shotgun (WGS) entry which is preliminary data.</text>
</comment>
<dbReference type="GO" id="GO:0015093">
    <property type="term" value="F:ferrous iron transmembrane transporter activity"/>
    <property type="evidence" value="ECO:0007669"/>
    <property type="project" value="TreeGrafter"/>
</dbReference>
<keyword evidence="5 6" id="KW-0472">Membrane</keyword>
<evidence type="ECO:0000256" key="2">
    <source>
        <dbReference type="ARBA" id="ARBA00008333"/>
    </source>
</evidence>
<feature type="transmembrane region" description="Helical" evidence="6">
    <location>
        <begin position="6"/>
        <end position="26"/>
    </location>
</feature>
<comment type="similarity">
    <text evidence="2">Belongs to the oxidase-dependent Fe transporter (OFeT) (TC 9.A.10.1) family.</text>
</comment>
<dbReference type="PANTHER" id="PTHR31632">
    <property type="entry name" value="IRON TRANSPORTER FTH1"/>
    <property type="match status" value="1"/>
</dbReference>
<feature type="transmembrane region" description="Helical" evidence="6">
    <location>
        <begin position="111"/>
        <end position="128"/>
    </location>
</feature>
<evidence type="ECO:0000256" key="6">
    <source>
        <dbReference type="SAM" id="Phobius"/>
    </source>
</evidence>
<dbReference type="GO" id="GO:0033573">
    <property type="term" value="C:high-affinity iron permease complex"/>
    <property type="evidence" value="ECO:0007669"/>
    <property type="project" value="InterPro"/>
</dbReference>
<dbReference type="InterPro" id="IPR004923">
    <property type="entry name" value="FTR1/Fip1/EfeU"/>
</dbReference>
<gene>
    <name evidence="7" type="ORF">ML536_00975</name>
</gene>
<evidence type="ECO:0000256" key="3">
    <source>
        <dbReference type="ARBA" id="ARBA00022692"/>
    </source>
</evidence>
<feature type="transmembrane region" description="Helical" evidence="6">
    <location>
        <begin position="38"/>
        <end position="58"/>
    </location>
</feature>
<dbReference type="RefSeq" id="WP_281734632.1">
    <property type="nucleotide sequence ID" value="NZ_JAKETQ010000001.1"/>
</dbReference>
<proteinExistence type="inferred from homology"/>
<feature type="transmembrane region" description="Helical" evidence="6">
    <location>
        <begin position="180"/>
        <end position="200"/>
    </location>
</feature>
<protein>
    <submittedName>
        <fullName evidence="7">FTR1 family protein</fullName>
    </submittedName>
</protein>
<sequence>MLVPFLIMLREGIEAALIVGIVAGYLKQTGRSGFMPVVWIGILLAVALSLFVGAGLQLAKAEFPQKTQELFEAIVGLIAVAMLVSMVFWMRRASRSIKSELQGSIDRAFDGHHASTFALIGMIFLAVAREGVESVFFLLAVFQQSEGAQAPLGALLGILVSVAIGYGIYAGGIKLNLRKFFRWTGVFILIVAAGILAGAVRSLHEAGIWNGLQAIAFDLSGVLPVDSPLGTVFAGLLGYQDTPTIGEVLVYVVFLAVTLLLFLMPTSPRPAVPSNAAPTRS</sequence>
<keyword evidence="4 6" id="KW-1133">Transmembrane helix</keyword>
<keyword evidence="8" id="KW-1185">Reference proteome</keyword>
<feature type="transmembrane region" description="Helical" evidence="6">
    <location>
        <begin position="148"/>
        <end position="168"/>
    </location>
</feature>
<evidence type="ECO:0000256" key="4">
    <source>
        <dbReference type="ARBA" id="ARBA00022989"/>
    </source>
</evidence>
<feature type="transmembrane region" description="Helical" evidence="6">
    <location>
        <begin position="248"/>
        <end position="264"/>
    </location>
</feature>
<dbReference type="AlphaFoldDB" id="A0AA41QIG0"/>